<comment type="caution">
    <text evidence="1">The sequence shown here is derived from an EMBL/GenBank/DDBJ whole genome shotgun (WGS) entry which is preliminary data.</text>
</comment>
<name>A0ABQ0PSE3_9PROT</name>
<reference evidence="1" key="1">
    <citation type="submission" date="2013-04" db="EMBL/GenBank/DDBJ databases">
        <title>The genome sequencing project of 58 acetic acid bacteria.</title>
        <authorList>
            <person name="Okamoto-Kainuma A."/>
            <person name="Ishikawa M."/>
            <person name="Umino S."/>
            <person name="Koizumi Y."/>
            <person name="Shiwa Y."/>
            <person name="Yoshikawa H."/>
            <person name="Matsutani M."/>
            <person name="Matsushita K."/>
        </authorList>
    </citation>
    <scope>NUCLEOTIDE SEQUENCE</scope>
    <source>
        <strain evidence="1">DSM 14337</strain>
    </source>
</reference>
<gene>
    <name evidence="1" type="ORF">AA14337_1465</name>
</gene>
<accession>A0ABQ0PSE3</accession>
<keyword evidence="2" id="KW-1185">Reference proteome</keyword>
<dbReference type="EMBL" id="BAPF01000020">
    <property type="protein sequence ID" value="GBQ79523.1"/>
    <property type="molecule type" value="Genomic_DNA"/>
</dbReference>
<proteinExistence type="predicted"/>
<evidence type="ECO:0000313" key="1">
    <source>
        <dbReference type="EMBL" id="GBQ79523.1"/>
    </source>
</evidence>
<sequence length="61" mass="6788">MKEIEKASITPVIVRDERGKVMDELPTTDQKHLRGVATGLPQDVAESLPVQSSWLLGQYPQ</sequence>
<protein>
    <submittedName>
        <fullName evidence="1">Uncharacterized protein</fullName>
    </submittedName>
</protein>
<dbReference type="Proteomes" id="UP001065047">
    <property type="component" value="Unassembled WGS sequence"/>
</dbReference>
<evidence type="ECO:0000313" key="2">
    <source>
        <dbReference type="Proteomes" id="UP001065047"/>
    </source>
</evidence>
<organism evidence="1 2">
    <name type="scientific">Acetobacter malorum DSM 14337</name>
    <dbReference type="NCBI Taxonomy" id="1307910"/>
    <lineage>
        <taxon>Bacteria</taxon>
        <taxon>Pseudomonadati</taxon>
        <taxon>Pseudomonadota</taxon>
        <taxon>Alphaproteobacteria</taxon>
        <taxon>Acetobacterales</taxon>
        <taxon>Acetobacteraceae</taxon>
        <taxon>Acetobacter</taxon>
    </lineage>
</organism>